<name>A0ABP7ZDF2_9ACTN</name>
<feature type="region of interest" description="Disordered" evidence="1">
    <location>
        <begin position="1"/>
        <end position="22"/>
    </location>
</feature>
<dbReference type="Proteomes" id="UP001500266">
    <property type="component" value="Unassembled WGS sequence"/>
</dbReference>
<evidence type="ECO:0000313" key="3">
    <source>
        <dbReference type="Proteomes" id="UP001500266"/>
    </source>
</evidence>
<sequence length="91" mass="9450">MCVATGSPGIQWSGVSDQSNDTRRGFITGCRSSTSVIALSSGTTEAGSVVTEVNRAPGAGSAQPGHKNRARGWHPGDRNRAGQEVTRWAPV</sequence>
<accession>A0ABP7ZDF2</accession>
<protein>
    <submittedName>
        <fullName evidence="2">Uncharacterized protein</fullName>
    </submittedName>
</protein>
<evidence type="ECO:0000313" key="2">
    <source>
        <dbReference type="EMBL" id="GAA4154184.1"/>
    </source>
</evidence>
<evidence type="ECO:0000256" key="1">
    <source>
        <dbReference type="SAM" id="MobiDB-lite"/>
    </source>
</evidence>
<feature type="compositionally biased region" description="Polar residues" evidence="1">
    <location>
        <begin position="8"/>
        <end position="19"/>
    </location>
</feature>
<comment type="caution">
    <text evidence="2">The sequence shown here is derived from an EMBL/GenBank/DDBJ whole genome shotgun (WGS) entry which is preliminary data.</text>
</comment>
<keyword evidence="3" id="KW-1185">Reference proteome</keyword>
<proteinExistence type="predicted"/>
<organism evidence="2 3">
    <name type="scientific">Actinomadura keratinilytica</name>
    <dbReference type="NCBI Taxonomy" id="547461"/>
    <lineage>
        <taxon>Bacteria</taxon>
        <taxon>Bacillati</taxon>
        <taxon>Actinomycetota</taxon>
        <taxon>Actinomycetes</taxon>
        <taxon>Streptosporangiales</taxon>
        <taxon>Thermomonosporaceae</taxon>
        <taxon>Actinomadura</taxon>
    </lineage>
</organism>
<gene>
    <name evidence="2" type="ORF">GCM10022416_53780</name>
</gene>
<dbReference type="EMBL" id="BAABDO010000119">
    <property type="protein sequence ID" value="GAA4154184.1"/>
    <property type="molecule type" value="Genomic_DNA"/>
</dbReference>
<feature type="region of interest" description="Disordered" evidence="1">
    <location>
        <begin position="55"/>
        <end position="91"/>
    </location>
</feature>
<reference evidence="3" key="1">
    <citation type="journal article" date="2019" name="Int. J. Syst. Evol. Microbiol.">
        <title>The Global Catalogue of Microorganisms (GCM) 10K type strain sequencing project: providing services to taxonomists for standard genome sequencing and annotation.</title>
        <authorList>
            <consortium name="The Broad Institute Genomics Platform"/>
            <consortium name="The Broad Institute Genome Sequencing Center for Infectious Disease"/>
            <person name="Wu L."/>
            <person name="Ma J."/>
        </authorList>
    </citation>
    <scope>NUCLEOTIDE SEQUENCE [LARGE SCALE GENOMIC DNA]</scope>
    <source>
        <strain evidence="3">JCM 17316</strain>
    </source>
</reference>